<proteinExistence type="inferred from homology"/>
<evidence type="ECO:0000256" key="3">
    <source>
        <dbReference type="RuleBase" id="RU368002"/>
    </source>
</evidence>
<dbReference type="OrthoDB" id="61870at2759"/>
<dbReference type="InParanoid" id="A0A6J0UTW5"/>
<dbReference type="Pfam" id="PF06021">
    <property type="entry name" value="Gly_acyl_tr_N"/>
    <property type="match status" value="1"/>
</dbReference>
<dbReference type="InterPro" id="IPR010313">
    <property type="entry name" value="Glycine_N-acyltransferase"/>
</dbReference>
<protein>
    <recommendedName>
        <fullName evidence="3">Glycine N-acyltransferase-like protein</fullName>
        <ecNumber evidence="3">2.3.1.-</ecNumber>
    </recommendedName>
</protein>
<gene>
    <name evidence="7" type="primary">LOC110085627</name>
</gene>
<sequence>MCLQPRNTIPLFSSGPSSTTSPFLVLTCFAAPVRPAMLILTCPSKLQLLEGVLRRCLPETLPIYGAILHINRGNPAQSEVVVDSWPEFKAIITRPKKEVVKDKWDYYANFYAAFYRDADSCRALLENNDVVDWSAALQIQGLQDGLYEIVKEIAEASHVQLEPYFYLPVMHPDPSTLRQSRLTNDLLRFGALNPSHASFLNEVWDFGGNHRSRRYLESLIRLFPSACLVDKEDQVVSWSLTDPVSCLSHGYTLRQYRGQGCSGTVLQRLGGKLHSLGFPLYAGVLAENQPSLQTLKKQGFHILPGTYYMLTVKPNLALKN</sequence>
<dbReference type="KEGG" id="pvt:110085627"/>
<dbReference type="PANTHER" id="PTHR15298">
    <property type="entry name" value="L-COA N-ACYLTRANSFERASE-RELATED"/>
    <property type="match status" value="1"/>
</dbReference>
<dbReference type="InterPro" id="IPR015938">
    <property type="entry name" value="Glycine_N-acyltransferase_N"/>
</dbReference>
<evidence type="ECO:0000259" key="5">
    <source>
        <dbReference type="Pfam" id="PF08444"/>
    </source>
</evidence>
<dbReference type="RefSeq" id="XP_020661644.2">
    <property type="nucleotide sequence ID" value="XM_020805985.2"/>
</dbReference>
<keyword evidence="1 3" id="KW-0808">Transferase</keyword>
<dbReference type="InterPro" id="IPR013652">
    <property type="entry name" value="Glycine_N-acyltransferase_C"/>
</dbReference>
<dbReference type="SUPFAM" id="SSF55729">
    <property type="entry name" value="Acyl-CoA N-acyltransferases (Nat)"/>
    <property type="match status" value="1"/>
</dbReference>
<feature type="domain" description="Glycine N-acyltransferase C-terminal" evidence="5">
    <location>
        <begin position="226"/>
        <end position="308"/>
    </location>
</feature>
<dbReference type="PANTHER" id="PTHR15298:SF1">
    <property type="entry name" value="GLYCINE N-ACYLTRANSFERASE-LIKE PROTEIN"/>
    <property type="match status" value="1"/>
</dbReference>
<keyword evidence="2 3" id="KW-0012">Acyltransferase</keyword>
<comment type="similarity">
    <text evidence="3">Belongs to the glycine N-acyltransferase family.</text>
</comment>
<reference evidence="7" key="2">
    <citation type="submission" date="2025-08" db="UniProtKB">
        <authorList>
            <consortium name="RefSeq"/>
        </authorList>
    </citation>
    <scope>IDENTIFICATION</scope>
</reference>
<evidence type="ECO:0000259" key="4">
    <source>
        <dbReference type="Pfam" id="PF06021"/>
    </source>
</evidence>
<dbReference type="GO" id="GO:0047961">
    <property type="term" value="F:glycine N-acyltransferase activity"/>
    <property type="evidence" value="ECO:0007669"/>
    <property type="project" value="InterPro"/>
</dbReference>
<name>A0A6J0UTW5_9SAUR</name>
<dbReference type="Pfam" id="PF08444">
    <property type="entry name" value="Gly_acyl_tr_C"/>
    <property type="match status" value="1"/>
</dbReference>
<dbReference type="EC" id="2.3.1.-" evidence="3"/>
<dbReference type="GO" id="GO:0005739">
    <property type="term" value="C:mitochondrion"/>
    <property type="evidence" value="ECO:0007669"/>
    <property type="project" value="InterPro"/>
</dbReference>
<keyword evidence="6" id="KW-1185">Reference proteome</keyword>
<reference evidence="6" key="1">
    <citation type="submission" date="2025-05" db="UniProtKB">
        <authorList>
            <consortium name="RefSeq"/>
        </authorList>
    </citation>
    <scope>NUCLEOTIDE SEQUENCE [LARGE SCALE GENOMIC DNA]</scope>
</reference>
<evidence type="ECO:0000313" key="7">
    <source>
        <dbReference type="RefSeq" id="XP_020661644.2"/>
    </source>
</evidence>
<evidence type="ECO:0000313" key="6">
    <source>
        <dbReference type="Proteomes" id="UP001652642"/>
    </source>
</evidence>
<dbReference type="GeneID" id="110085627"/>
<evidence type="ECO:0000256" key="1">
    <source>
        <dbReference type="ARBA" id="ARBA00022679"/>
    </source>
</evidence>
<dbReference type="Gene3D" id="3.40.630.30">
    <property type="match status" value="1"/>
</dbReference>
<dbReference type="InterPro" id="IPR016181">
    <property type="entry name" value="Acyl_CoA_acyltransferase"/>
</dbReference>
<evidence type="ECO:0000256" key="2">
    <source>
        <dbReference type="ARBA" id="ARBA00023315"/>
    </source>
</evidence>
<dbReference type="AlphaFoldDB" id="A0A6J0UTW5"/>
<feature type="domain" description="Glycine N-acyltransferase N-terminal" evidence="4">
    <location>
        <begin position="37"/>
        <end position="224"/>
    </location>
</feature>
<organism evidence="6 7">
    <name type="scientific">Pogona vitticeps</name>
    <name type="common">central bearded dragon</name>
    <dbReference type="NCBI Taxonomy" id="103695"/>
    <lineage>
        <taxon>Eukaryota</taxon>
        <taxon>Metazoa</taxon>
        <taxon>Chordata</taxon>
        <taxon>Craniata</taxon>
        <taxon>Vertebrata</taxon>
        <taxon>Euteleostomi</taxon>
        <taxon>Lepidosauria</taxon>
        <taxon>Squamata</taxon>
        <taxon>Bifurcata</taxon>
        <taxon>Unidentata</taxon>
        <taxon>Episquamata</taxon>
        <taxon>Toxicofera</taxon>
        <taxon>Iguania</taxon>
        <taxon>Acrodonta</taxon>
        <taxon>Agamidae</taxon>
        <taxon>Amphibolurinae</taxon>
        <taxon>Pogona</taxon>
    </lineage>
</organism>
<accession>A0A6J0UTW5</accession>
<dbReference type="Proteomes" id="UP001652642">
    <property type="component" value="Chromosome 1"/>
</dbReference>